<comment type="caution">
    <text evidence="10">The sequence shown here is derived from an EMBL/GenBank/DDBJ whole genome shotgun (WGS) entry which is preliminary data.</text>
</comment>
<dbReference type="Gene3D" id="1.20.120.1750">
    <property type="match status" value="1"/>
</dbReference>
<keyword evidence="7" id="KW-0862">Zinc</keyword>
<protein>
    <submittedName>
        <fullName evidence="10">Ring finger domain-containing protein</fullName>
    </submittedName>
</protein>
<accession>A0ABR1UNM1</accession>
<keyword evidence="11" id="KW-1185">Reference proteome</keyword>
<evidence type="ECO:0000256" key="5">
    <source>
        <dbReference type="ARBA" id="ARBA00022771"/>
    </source>
</evidence>
<keyword evidence="3" id="KW-0479">Metal-binding</keyword>
<keyword evidence="2" id="KW-0808">Transferase</keyword>
<dbReference type="InterPro" id="IPR047545">
    <property type="entry name" value="BRcat_RBR_RNF216"/>
</dbReference>
<feature type="region of interest" description="Disordered" evidence="8">
    <location>
        <begin position="490"/>
        <end position="529"/>
    </location>
</feature>
<proteinExistence type="predicted"/>
<dbReference type="InterPro" id="IPR047546">
    <property type="entry name" value="Rcat_RBR_RNF216"/>
</dbReference>
<keyword evidence="5" id="KW-0863">Zinc-finger</keyword>
<reference evidence="10 11" key="1">
    <citation type="submission" date="2023-01" db="EMBL/GenBank/DDBJ databases">
        <title>Analysis of 21 Apiospora genomes using comparative genomics revels a genus with tremendous synthesis potential of carbohydrate active enzymes and secondary metabolites.</title>
        <authorList>
            <person name="Sorensen T."/>
        </authorList>
    </citation>
    <scope>NUCLEOTIDE SEQUENCE [LARGE SCALE GENOMIC DNA]</scope>
    <source>
        <strain evidence="10 11">CBS 83171</strain>
    </source>
</reference>
<dbReference type="PANTHER" id="PTHR22770:SF47">
    <property type="entry name" value="E3 UBIQUITIN-PROTEIN LIGASE RNF216"/>
    <property type="match status" value="1"/>
</dbReference>
<dbReference type="CDD" id="cd20339">
    <property type="entry name" value="BRcat_RBR_RNF216"/>
    <property type="match status" value="1"/>
</dbReference>
<evidence type="ECO:0000256" key="2">
    <source>
        <dbReference type="ARBA" id="ARBA00022679"/>
    </source>
</evidence>
<evidence type="ECO:0000256" key="1">
    <source>
        <dbReference type="ARBA" id="ARBA00004906"/>
    </source>
</evidence>
<dbReference type="CDD" id="cd16630">
    <property type="entry name" value="RING-HC_RBR_RNF216"/>
    <property type="match status" value="1"/>
</dbReference>
<dbReference type="PROSITE" id="PS51873">
    <property type="entry name" value="TRIAD"/>
    <property type="match status" value="1"/>
</dbReference>
<keyword evidence="6" id="KW-0833">Ubl conjugation pathway</keyword>
<name>A0ABR1UNM1_9PEZI</name>
<dbReference type="EMBL" id="JAQQWM010000006">
    <property type="protein sequence ID" value="KAK8060292.1"/>
    <property type="molecule type" value="Genomic_DNA"/>
</dbReference>
<feature type="region of interest" description="Disordered" evidence="8">
    <location>
        <begin position="766"/>
        <end position="790"/>
    </location>
</feature>
<evidence type="ECO:0000256" key="6">
    <source>
        <dbReference type="ARBA" id="ARBA00022786"/>
    </source>
</evidence>
<feature type="region of interest" description="Disordered" evidence="8">
    <location>
        <begin position="81"/>
        <end position="108"/>
    </location>
</feature>
<evidence type="ECO:0000256" key="7">
    <source>
        <dbReference type="ARBA" id="ARBA00022833"/>
    </source>
</evidence>
<dbReference type="InterPro" id="IPR051628">
    <property type="entry name" value="LUBAC_E3_Ligases"/>
</dbReference>
<gene>
    <name evidence="10" type="ORF">PG996_010222</name>
</gene>
<dbReference type="Proteomes" id="UP001446871">
    <property type="component" value="Unassembled WGS sequence"/>
</dbReference>
<feature type="compositionally biased region" description="Basic and acidic residues" evidence="8">
    <location>
        <begin position="513"/>
        <end position="525"/>
    </location>
</feature>
<dbReference type="PANTHER" id="PTHR22770">
    <property type="entry name" value="UBIQUITIN CONJUGATING ENZYME 7 INTERACTING PROTEIN-RELATED"/>
    <property type="match status" value="1"/>
</dbReference>
<keyword evidence="4" id="KW-0677">Repeat</keyword>
<evidence type="ECO:0000313" key="10">
    <source>
        <dbReference type="EMBL" id="KAK8060292.1"/>
    </source>
</evidence>
<dbReference type="InterPro" id="IPR047544">
    <property type="entry name" value="RING-HC_RBR_RNF216"/>
</dbReference>
<evidence type="ECO:0000313" key="11">
    <source>
        <dbReference type="Proteomes" id="UP001446871"/>
    </source>
</evidence>
<evidence type="ECO:0000256" key="4">
    <source>
        <dbReference type="ARBA" id="ARBA00022737"/>
    </source>
</evidence>
<organism evidence="10 11">
    <name type="scientific">Apiospora saccharicola</name>
    <dbReference type="NCBI Taxonomy" id="335842"/>
    <lineage>
        <taxon>Eukaryota</taxon>
        <taxon>Fungi</taxon>
        <taxon>Dikarya</taxon>
        <taxon>Ascomycota</taxon>
        <taxon>Pezizomycotina</taxon>
        <taxon>Sordariomycetes</taxon>
        <taxon>Xylariomycetidae</taxon>
        <taxon>Amphisphaeriales</taxon>
        <taxon>Apiosporaceae</taxon>
        <taxon>Apiospora</taxon>
    </lineage>
</organism>
<evidence type="ECO:0000259" key="9">
    <source>
        <dbReference type="PROSITE" id="PS51873"/>
    </source>
</evidence>
<sequence length="790" mass="88685">MSYLVDSMMGLPAEVIDLVDSESEDASGNPNLDLMQQKQTCQSHVLSVFEDICPTHLAGLAEVHNHNAEVIVALIVDQQENGTPYPKRENTKKRKRGGSSSPAVEESAAIRAKLHDPEYNRIMTTSRYRDMAVTLISQDYPKVPKNTIKNLLAEHGSSVFHTYTTMEEAARNWDIAAPRWTEKKTATKLEAKYSRQNIDELLHGDLSADEKAALKEFMAARRIREEHETKAAAEAEENANKDSAILNGQVAECGCCFDDVPLNRVVQCDGEEAHSFCRPCMRKQAESQIGYQKYQLTCMSMDGCQAGFSASQRQMFLDEKLQVALDRIEQQAMLEMAGIESLETCPFCPFAMEYPPVEENKEFRCANTDCEIVSCRLCRKVTHIPKTCAEAAAEEGHEARHTIEEAMSEAMIRRCNSCKNPFIKQDGCNKITCTRCRTIQCYVCRQTVKGYDHFNDATRGGKEGQCPLFDATEERHEAEVQRAQEEMRKKVADENPNLDNTALDIKVSNNVQEDDKKRKERDPRYHNQIRGGRGFPLNFLGGRPLVLPLVNAVPLRPDQANAPGPDVPVRQADAPRPEVHIEREIDGRQRLGHFRAVQRAQQQIAKHAKQLDDRKRDLFARLADQAQFARPVMPQGRRPADYQGGIPHQDLGPVPAVNQNNINARVQLGRPQAHPQRMFGGQVLPNGRPPNHMLRQRGMIPNNADLLQNRAARQEGLHDAFFLGEMDPEMFRLLDDPAPKPEFPGMRDFFNAQPGAAVCHAVLRNPEQPSVRRQVAPQVGPGPAPQSDMA</sequence>
<dbReference type="Pfam" id="PF26200">
    <property type="entry name" value="Rcat_RNF216"/>
    <property type="match status" value="1"/>
</dbReference>
<dbReference type="InterPro" id="IPR044066">
    <property type="entry name" value="TRIAD_supradom"/>
</dbReference>
<dbReference type="SUPFAM" id="SSF57850">
    <property type="entry name" value="RING/U-box"/>
    <property type="match status" value="2"/>
</dbReference>
<evidence type="ECO:0000256" key="8">
    <source>
        <dbReference type="SAM" id="MobiDB-lite"/>
    </source>
</evidence>
<dbReference type="CDD" id="cd20353">
    <property type="entry name" value="Rcat_RBR_RNF216"/>
    <property type="match status" value="1"/>
</dbReference>
<feature type="domain" description="RING-type" evidence="9">
    <location>
        <begin position="249"/>
        <end position="467"/>
    </location>
</feature>
<evidence type="ECO:0000256" key="3">
    <source>
        <dbReference type="ARBA" id="ARBA00022723"/>
    </source>
</evidence>
<comment type="pathway">
    <text evidence="1">Protein modification; protein ubiquitination.</text>
</comment>